<proteinExistence type="predicted"/>
<name>A0A6J4QQL6_9ACTN</name>
<keyword evidence="2" id="KW-1133">Transmembrane helix</keyword>
<keyword evidence="2" id="KW-0812">Transmembrane</keyword>
<sequence>MGAEILTRVLRIGLRFVTSGERFTLFLALAHLFLLRIGLLSDPSTRSQRTQNDRRTGRYQALA</sequence>
<accession>A0A6J4QQL6</accession>
<feature type="transmembrane region" description="Helical" evidence="2">
    <location>
        <begin position="23"/>
        <end position="41"/>
    </location>
</feature>
<reference evidence="3" key="1">
    <citation type="submission" date="2020-02" db="EMBL/GenBank/DDBJ databases">
        <authorList>
            <person name="Meier V. D."/>
        </authorList>
    </citation>
    <scope>NUCLEOTIDE SEQUENCE</scope>
    <source>
        <strain evidence="3">AVDCRST_MAG37</strain>
    </source>
</reference>
<evidence type="ECO:0000256" key="2">
    <source>
        <dbReference type="SAM" id="Phobius"/>
    </source>
</evidence>
<feature type="region of interest" description="Disordered" evidence="1">
    <location>
        <begin position="44"/>
        <end position="63"/>
    </location>
</feature>
<gene>
    <name evidence="3" type="ORF">AVDCRST_MAG37-1887</name>
</gene>
<organism evidence="3">
    <name type="scientific">uncultured Rubrobacteraceae bacterium</name>
    <dbReference type="NCBI Taxonomy" id="349277"/>
    <lineage>
        <taxon>Bacteria</taxon>
        <taxon>Bacillati</taxon>
        <taxon>Actinomycetota</taxon>
        <taxon>Rubrobacteria</taxon>
        <taxon>Rubrobacterales</taxon>
        <taxon>Rubrobacteraceae</taxon>
        <taxon>environmental samples</taxon>
    </lineage>
</organism>
<evidence type="ECO:0000256" key="1">
    <source>
        <dbReference type="SAM" id="MobiDB-lite"/>
    </source>
</evidence>
<keyword evidence="2" id="KW-0472">Membrane</keyword>
<evidence type="ECO:0000313" key="3">
    <source>
        <dbReference type="EMBL" id="CAA9446588.1"/>
    </source>
</evidence>
<dbReference type="EMBL" id="CADCVD010000089">
    <property type="protein sequence ID" value="CAA9446588.1"/>
    <property type="molecule type" value="Genomic_DNA"/>
</dbReference>
<protein>
    <submittedName>
        <fullName evidence="3">Uncharacterized protein</fullName>
    </submittedName>
</protein>
<dbReference type="AlphaFoldDB" id="A0A6J4QQL6"/>